<reference evidence="2" key="1">
    <citation type="submission" date="2021-01" db="EMBL/GenBank/DDBJ databases">
        <title>A chromosome-scale assembly of European eel, Anguilla anguilla.</title>
        <authorList>
            <person name="Henkel C."/>
            <person name="Jong-Raadsen S.A."/>
            <person name="Dufour S."/>
            <person name="Weltzien F.-A."/>
            <person name="Palstra A.P."/>
            <person name="Pelster B."/>
            <person name="Spaink H.P."/>
            <person name="Van Den Thillart G.E."/>
            <person name="Jansen H."/>
            <person name="Zahm M."/>
            <person name="Klopp C."/>
            <person name="Cedric C."/>
            <person name="Louis A."/>
            <person name="Berthelot C."/>
            <person name="Parey E."/>
            <person name="Roest Crollius H."/>
            <person name="Montfort J."/>
            <person name="Robinson-Rechavi M."/>
            <person name="Bucao C."/>
            <person name="Bouchez O."/>
            <person name="Gislard M."/>
            <person name="Lluch J."/>
            <person name="Milhes M."/>
            <person name="Lampietro C."/>
            <person name="Lopez Roques C."/>
            <person name="Donnadieu C."/>
            <person name="Braasch I."/>
            <person name="Desvignes T."/>
            <person name="Postlethwait J."/>
            <person name="Bobe J."/>
            <person name="Guiguen Y."/>
            <person name="Dirks R."/>
        </authorList>
    </citation>
    <scope>NUCLEOTIDE SEQUENCE</scope>
    <source>
        <strain evidence="2">Tag_6206</strain>
        <tissue evidence="2">Liver</tissue>
    </source>
</reference>
<organism evidence="2 3">
    <name type="scientific">Anguilla anguilla</name>
    <name type="common">European freshwater eel</name>
    <name type="synonym">Muraena anguilla</name>
    <dbReference type="NCBI Taxonomy" id="7936"/>
    <lineage>
        <taxon>Eukaryota</taxon>
        <taxon>Metazoa</taxon>
        <taxon>Chordata</taxon>
        <taxon>Craniata</taxon>
        <taxon>Vertebrata</taxon>
        <taxon>Euteleostomi</taxon>
        <taxon>Actinopterygii</taxon>
        <taxon>Neopterygii</taxon>
        <taxon>Teleostei</taxon>
        <taxon>Anguilliformes</taxon>
        <taxon>Anguillidae</taxon>
        <taxon>Anguilla</taxon>
    </lineage>
</organism>
<keyword evidence="3" id="KW-1185">Reference proteome</keyword>
<name>A0A9D3RTD8_ANGAN</name>
<gene>
    <name evidence="2" type="ORF">ANANG_G00175500</name>
</gene>
<comment type="caution">
    <text evidence="2">The sequence shown here is derived from an EMBL/GenBank/DDBJ whole genome shotgun (WGS) entry which is preliminary data.</text>
</comment>
<dbReference type="EMBL" id="JAFIRN010000009">
    <property type="protein sequence ID" value="KAG5842235.1"/>
    <property type="molecule type" value="Genomic_DNA"/>
</dbReference>
<feature type="region of interest" description="Disordered" evidence="1">
    <location>
        <begin position="94"/>
        <end position="135"/>
    </location>
</feature>
<proteinExistence type="predicted"/>
<evidence type="ECO:0000313" key="2">
    <source>
        <dbReference type="EMBL" id="KAG5842235.1"/>
    </source>
</evidence>
<evidence type="ECO:0000313" key="3">
    <source>
        <dbReference type="Proteomes" id="UP001044222"/>
    </source>
</evidence>
<evidence type="ECO:0000256" key="1">
    <source>
        <dbReference type="SAM" id="MobiDB-lite"/>
    </source>
</evidence>
<accession>A0A9D3RTD8</accession>
<protein>
    <submittedName>
        <fullName evidence="2">Uncharacterized protein</fullName>
    </submittedName>
</protein>
<dbReference type="AlphaFoldDB" id="A0A9D3RTD8"/>
<dbReference type="Proteomes" id="UP001044222">
    <property type="component" value="Chromosome 9"/>
</dbReference>
<sequence length="135" mass="15006">MPCAAPDAHASPAGCASPHAFADPWRTRTGGRKGRMRWHRRRRRCGRVRLWGWGLGWGWGRSPSCRRGPVCPASFGLCPRLPHWAGWKCRPRTDPAGPWLPLVPRSAQGEVRGRAQDCGESGPNTRQPEPSPEKL</sequence>